<name>A0ABS5HSD4_9RHOB</name>
<reference evidence="1 2" key="1">
    <citation type="journal article" date="2021" name="Arch. Microbiol.">
        <title>Thalassobius aquimarinus sp. nov., isolated from the Sea of Japan seashore.</title>
        <authorList>
            <person name="Kurilenko V.V."/>
            <person name="Romanenko L.A."/>
            <person name="Chernysheva N.Y."/>
            <person name="Velansky P.V."/>
            <person name="Tekutyeva L.A."/>
            <person name="Isaeva M.P."/>
            <person name="Mikhailov V.V."/>
        </authorList>
    </citation>
    <scope>NUCLEOTIDE SEQUENCE [LARGE SCALE GENOMIC DNA]</scope>
    <source>
        <strain evidence="1 2">KMM 8518</strain>
    </source>
</reference>
<dbReference type="RefSeq" id="WP_212701389.1">
    <property type="nucleotide sequence ID" value="NZ_JADMKU010000010.1"/>
</dbReference>
<protein>
    <submittedName>
        <fullName evidence="1">Uncharacterized protein</fullName>
    </submittedName>
</protein>
<evidence type="ECO:0000313" key="1">
    <source>
        <dbReference type="EMBL" id="MBR9651871.1"/>
    </source>
</evidence>
<comment type="caution">
    <text evidence="1">The sequence shown here is derived from an EMBL/GenBank/DDBJ whole genome shotgun (WGS) entry which is preliminary data.</text>
</comment>
<sequence length="79" mass="9001">MSEKELESIKQKLSDLEAQISDIDLDRVRSKKGSKLKDRMVAADLEAGRQRLSALEEILDDIDPEDRSAAMRAKLKDRM</sequence>
<dbReference type="Proteomes" id="UP001195941">
    <property type="component" value="Unassembled WGS sequence"/>
</dbReference>
<organism evidence="1 2">
    <name type="scientific">Thalassovita aquimarina</name>
    <dbReference type="NCBI Taxonomy" id="2785917"/>
    <lineage>
        <taxon>Bacteria</taxon>
        <taxon>Pseudomonadati</taxon>
        <taxon>Pseudomonadota</taxon>
        <taxon>Alphaproteobacteria</taxon>
        <taxon>Rhodobacterales</taxon>
        <taxon>Roseobacteraceae</taxon>
        <taxon>Thalassovita</taxon>
    </lineage>
</organism>
<dbReference type="EMBL" id="JADMKU010000010">
    <property type="protein sequence ID" value="MBR9651871.1"/>
    <property type="molecule type" value="Genomic_DNA"/>
</dbReference>
<proteinExistence type="predicted"/>
<gene>
    <name evidence="1" type="ORF">IT775_12140</name>
</gene>
<evidence type="ECO:0000313" key="2">
    <source>
        <dbReference type="Proteomes" id="UP001195941"/>
    </source>
</evidence>
<keyword evidence="2" id="KW-1185">Reference proteome</keyword>
<accession>A0ABS5HSD4</accession>